<dbReference type="OrthoDB" id="9805159at2"/>
<proteinExistence type="predicted"/>
<dbReference type="AlphaFoldDB" id="A0A084JT38"/>
<dbReference type="Proteomes" id="UP000028531">
    <property type="component" value="Unassembled WGS sequence"/>
</dbReference>
<dbReference type="InterPro" id="IPR019492">
    <property type="entry name" value="Cyclo-malto-dextrinase_C"/>
</dbReference>
<dbReference type="InterPro" id="IPR013780">
    <property type="entry name" value="Glyco_hydro_b"/>
</dbReference>
<keyword evidence="5" id="KW-0456">Lyase</keyword>
<protein>
    <submittedName>
        <fullName evidence="5">Alpha-amlyase</fullName>
    </submittedName>
    <submittedName>
        <fullName evidence="6">Glycosidase</fullName>
    </submittedName>
</protein>
<dbReference type="InterPro" id="IPR006047">
    <property type="entry name" value="GH13_cat_dom"/>
</dbReference>
<evidence type="ECO:0000259" key="4">
    <source>
        <dbReference type="SMART" id="SM00642"/>
    </source>
</evidence>
<evidence type="ECO:0000313" key="8">
    <source>
        <dbReference type="Proteomes" id="UP000239997"/>
    </source>
</evidence>
<dbReference type="CDD" id="cd11340">
    <property type="entry name" value="AmyAc_bac_CMD_like_3"/>
    <property type="match status" value="1"/>
</dbReference>
<dbReference type="InterPro" id="IPR017853">
    <property type="entry name" value="GH"/>
</dbReference>
<dbReference type="SMART" id="SM00642">
    <property type="entry name" value="Aamy"/>
    <property type="match status" value="1"/>
</dbReference>
<comment type="caution">
    <text evidence="5">The sequence shown here is derived from an EMBL/GenBank/DDBJ whole genome shotgun (WGS) entry which is preliminary data.</text>
</comment>
<dbReference type="RefSeq" id="WP_036582560.1">
    <property type="nucleotide sequence ID" value="NZ_JPJI01000032.1"/>
</dbReference>
<evidence type="ECO:0000256" key="1">
    <source>
        <dbReference type="ARBA" id="ARBA00022801"/>
    </source>
</evidence>
<dbReference type="Gene3D" id="2.60.40.1180">
    <property type="entry name" value="Golgi alpha-mannosidase II"/>
    <property type="match status" value="1"/>
</dbReference>
<sequence length="636" mass="73669">MNKVVQILSVLFIIAFAKASLAQDIQRIEPPFWWAGMEHSQVEVMFYIENIASYSGEIESELPIAKIRKTENPNYLFITFDTVEKKAGSYSINFNVYDTYYVMDYELKERSINSRNRKGFDSSDAIYLVMPDRFANGDPSNDSTDDTVEKVNRDFKGGRHGGDIQGIIDHLDYIDNLGATALWSTPLLEDNDEKYSYHTYAQSDLYKIDPRYGSNEDYKRLGDELHKRDMKLIMDYVTNHWGATHWMMQDLPTQTWIHQFDDNRGKDFPVAGYANSTYRQTTQMDPNASQIDETYAEKGWFVSSMPDLNQGEPLLLNYLIQNTIWWIEYAGLDGLRVDTYSYNDKKGIAAWTKAVMDEYPNFNIVGETWLHDQSQIAYWQKDSKIAAIQDYNTYLPSVMDFTLHDAIMKAFDEDQQNWDQGMIKVYDNFVNDFLYPDINNILVFAGNHDTNRINGDGLYNGDLKKYKLAMTLVLTTRGIPQLYYGDEIGMAGNRDTDGDGDIRRDFPGGWNGDEINAFKKPTDYQKGFQDFTKRLLNYRKNKPVLHTGKLLQYVPENNCYVYFRYNDESRVMIIINNNPEAITLNLNRFKEGIDGKENGIDVLTNQKINLSDSVKVPGKTSMVIDLDNQKRKERFF</sequence>
<dbReference type="Gene3D" id="2.60.40.10">
    <property type="entry name" value="Immunoglobulins"/>
    <property type="match status" value="1"/>
</dbReference>
<dbReference type="Pfam" id="PF00128">
    <property type="entry name" value="Alpha-amylase"/>
    <property type="match status" value="1"/>
</dbReference>
<feature type="chain" id="PRO_5001777476" evidence="3">
    <location>
        <begin position="23"/>
        <end position="636"/>
    </location>
</feature>
<dbReference type="Gene3D" id="3.20.20.80">
    <property type="entry name" value="Glycosidases"/>
    <property type="match status" value="1"/>
</dbReference>
<dbReference type="PANTHER" id="PTHR10357:SF210">
    <property type="entry name" value="MALTODEXTRIN GLUCOSIDASE"/>
    <property type="match status" value="1"/>
</dbReference>
<dbReference type="SUPFAM" id="SSF51011">
    <property type="entry name" value="Glycosyl hydrolase domain"/>
    <property type="match status" value="1"/>
</dbReference>
<dbReference type="PANTHER" id="PTHR10357">
    <property type="entry name" value="ALPHA-AMYLASE FAMILY MEMBER"/>
    <property type="match status" value="1"/>
</dbReference>
<reference evidence="5 7" key="1">
    <citation type="submission" date="2014-07" db="EMBL/GenBank/DDBJ databases">
        <title>Draft genome sequence of Nonlabens ulvanivorans, an ulvan degrading bacterium.</title>
        <authorList>
            <person name="Kopel M."/>
            <person name="Helbert W."/>
            <person name="Henrissat B."/>
            <person name="Doniger T."/>
            <person name="Banin E."/>
        </authorList>
    </citation>
    <scope>NUCLEOTIDE SEQUENCE [LARGE SCALE GENOMIC DNA]</scope>
    <source>
        <strain evidence="5 7">PLR</strain>
    </source>
</reference>
<accession>A0A084JT38</accession>
<feature type="signal peptide" evidence="3">
    <location>
        <begin position="1"/>
        <end position="22"/>
    </location>
</feature>
<keyword evidence="3" id="KW-0732">Signal</keyword>
<dbReference type="Proteomes" id="UP000239997">
    <property type="component" value="Unassembled WGS sequence"/>
</dbReference>
<dbReference type="SUPFAM" id="SSF81296">
    <property type="entry name" value="E set domains"/>
    <property type="match status" value="1"/>
</dbReference>
<dbReference type="GO" id="GO:0016798">
    <property type="term" value="F:hydrolase activity, acting on glycosyl bonds"/>
    <property type="evidence" value="ECO:0007669"/>
    <property type="project" value="UniProtKB-KW"/>
</dbReference>
<evidence type="ECO:0000256" key="2">
    <source>
        <dbReference type="ARBA" id="ARBA00023295"/>
    </source>
</evidence>
<evidence type="ECO:0000256" key="3">
    <source>
        <dbReference type="SAM" id="SignalP"/>
    </source>
</evidence>
<dbReference type="GO" id="GO:0005975">
    <property type="term" value="P:carbohydrate metabolic process"/>
    <property type="evidence" value="ECO:0007669"/>
    <property type="project" value="InterPro"/>
</dbReference>
<reference evidence="6 8" key="2">
    <citation type="submission" date="2018-03" db="EMBL/GenBank/DDBJ databases">
        <title>Genomic Encyclopedia of Archaeal and Bacterial Type Strains, Phase II (KMG-II): from individual species to whole genera.</title>
        <authorList>
            <person name="Goeker M."/>
        </authorList>
    </citation>
    <scope>NUCLEOTIDE SEQUENCE [LARGE SCALE GENOMIC DNA]</scope>
    <source>
        <strain evidence="6 8">DSM 22727</strain>
    </source>
</reference>
<evidence type="ECO:0000313" key="6">
    <source>
        <dbReference type="EMBL" id="PRX14950.1"/>
    </source>
</evidence>
<evidence type="ECO:0000313" key="7">
    <source>
        <dbReference type="Proteomes" id="UP000028531"/>
    </source>
</evidence>
<name>A0A084JT38_NONUL</name>
<dbReference type="InterPro" id="IPR014756">
    <property type="entry name" value="Ig_E-set"/>
</dbReference>
<organism evidence="5 7">
    <name type="scientific">Nonlabens ulvanivorans</name>
    <name type="common">Persicivirga ulvanivorans</name>
    <dbReference type="NCBI Taxonomy" id="906888"/>
    <lineage>
        <taxon>Bacteria</taxon>
        <taxon>Pseudomonadati</taxon>
        <taxon>Bacteroidota</taxon>
        <taxon>Flavobacteriia</taxon>
        <taxon>Flavobacteriales</taxon>
        <taxon>Flavobacteriaceae</taxon>
        <taxon>Nonlabens</taxon>
    </lineage>
</organism>
<dbReference type="EMBL" id="JPJI01000032">
    <property type="protein sequence ID" value="KEZ92122.1"/>
    <property type="molecule type" value="Genomic_DNA"/>
</dbReference>
<gene>
    <name evidence="5" type="ORF">IL45_08175</name>
    <name evidence="6" type="ORF">LY02_00161</name>
</gene>
<dbReference type="InterPro" id="IPR015171">
    <property type="entry name" value="Cyc-maltodext_N"/>
</dbReference>
<dbReference type="InterPro" id="IPR013783">
    <property type="entry name" value="Ig-like_fold"/>
</dbReference>
<dbReference type="Pfam" id="PF10438">
    <property type="entry name" value="Cyc-maltodext_C"/>
    <property type="match status" value="1"/>
</dbReference>
<dbReference type="EMBL" id="PVNA01000001">
    <property type="protein sequence ID" value="PRX14950.1"/>
    <property type="molecule type" value="Genomic_DNA"/>
</dbReference>
<dbReference type="Pfam" id="PF09087">
    <property type="entry name" value="Cyc-maltodext_N"/>
    <property type="match status" value="1"/>
</dbReference>
<evidence type="ECO:0000313" key="5">
    <source>
        <dbReference type="EMBL" id="KEZ92122.1"/>
    </source>
</evidence>
<dbReference type="SUPFAM" id="SSF51445">
    <property type="entry name" value="(Trans)glycosidases"/>
    <property type="match status" value="1"/>
</dbReference>
<keyword evidence="2 6" id="KW-0326">Glycosidase</keyword>
<feature type="domain" description="Glycosyl hydrolase family 13 catalytic" evidence="4">
    <location>
        <begin position="128"/>
        <end position="539"/>
    </location>
</feature>
<dbReference type="GO" id="GO:0016829">
    <property type="term" value="F:lyase activity"/>
    <property type="evidence" value="ECO:0007669"/>
    <property type="project" value="UniProtKB-KW"/>
</dbReference>
<keyword evidence="8" id="KW-1185">Reference proteome</keyword>
<keyword evidence="1" id="KW-0378">Hydrolase</keyword>